<dbReference type="EMBL" id="NVVJ01000009">
    <property type="protein sequence ID" value="PCJ26850.1"/>
    <property type="molecule type" value="Genomic_DNA"/>
</dbReference>
<evidence type="ECO:0000313" key="3">
    <source>
        <dbReference type="Proteomes" id="UP000218327"/>
    </source>
</evidence>
<gene>
    <name evidence="2" type="ORF">COA96_04275</name>
</gene>
<feature type="domain" description="HTH araC/xylS-type" evidence="1">
    <location>
        <begin position="145"/>
        <end position="239"/>
    </location>
</feature>
<dbReference type="Pfam" id="PF12833">
    <property type="entry name" value="HTH_18"/>
    <property type="match status" value="1"/>
</dbReference>
<dbReference type="Proteomes" id="UP000218327">
    <property type="component" value="Unassembled WGS sequence"/>
</dbReference>
<dbReference type="PROSITE" id="PS01124">
    <property type="entry name" value="HTH_ARAC_FAMILY_2"/>
    <property type="match status" value="1"/>
</dbReference>
<comment type="caution">
    <text evidence="2">The sequence shown here is derived from an EMBL/GenBank/DDBJ whole genome shotgun (WGS) entry which is preliminary data.</text>
</comment>
<evidence type="ECO:0000259" key="1">
    <source>
        <dbReference type="PROSITE" id="PS01124"/>
    </source>
</evidence>
<dbReference type="AlphaFoldDB" id="A0A2A5B661"/>
<protein>
    <recommendedName>
        <fullName evidence="1">HTH araC/xylS-type domain-containing protein</fullName>
    </recommendedName>
</protein>
<accession>A0A2A5B661</accession>
<dbReference type="GO" id="GO:0003700">
    <property type="term" value="F:DNA-binding transcription factor activity"/>
    <property type="evidence" value="ECO:0007669"/>
    <property type="project" value="InterPro"/>
</dbReference>
<reference evidence="3" key="1">
    <citation type="submission" date="2017-08" db="EMBL/GenBank/DDBJ databases">
        <title>A dynamic microbial community with high functional redundancy inhabits the cold, oxic subseafloor aquifer.</title>
        <authorList>
            <person name="Tully B.J."/>
            <person name="Wheat C.G."/>
            <person name="Glazer B.T."/>
            <person name="Huber J.A."/>
        </authorList>
    </citation>
    <scope>NUCLEOTIDE SEQUENCE [LARGE SCALE GENOMIC DNA]</scope>
</reference>
<dbReference type="InterPro" id="IPR018060">
    <property type="entry name" value="HTH_AraC"/>
</dbReference>
<dbReference type="GO" id="GO:0043565">
    <property type="term" value="F:sequence-specific DNA binding"/>
    <property type="evidence" value="ECO:0007669"/>
    <property type="project" value="InterPro"/>
</dbReference>
<name>A0A2A5B661_9GAMM</name>
<organism evidence="2 3">
    <name type="scientific">SAR86 cluster bacterium</name>
    <dbReference type="NCBI Taxonomy" id="2030880"/>
    <lineage>
        <taxon>Bacteria</taxon>
        <taxon>Pseudomonadati</taxon>
        <taxon>Pseudomonadota</taxon>
        <taxon>Gammaproteobacteria</taxon>
        <taxon>SAR86 cluster</taxon>
    </lineage>
</organism>
<evidence type="ECO:0000313" key="2">
    <source>
        <dbReference type="EMBL" id="PCJ26850.1"/>
    </source>
</evidence>
<dbReference type="SMART" id="SM00342">
    <property type="entry name" value="HTH_ARAC"/>
    <property type="match status" value="1"/>
</dbReference>
<dbReference type="Gene3D" id="1.10.10.60">
    <property type="entry name" value="Homeodomain-like"/>
    <property type="match status" value="1"/>
</dbReference>
<sequence>MNTRLYNWFDRVITLGDYQGATVSNHFFKMLYISTQSPLKFNIEGEKLICRTALIPAHSNIPIQIGEGTNCWIGLDFLDVDSYWLKKNYTFQKKGDILYNFEPHLKFEYFVNSIINNSSISHAEKAFRKLVNPNNFPINTIKMDSRILGYLIHTALTQNSSEKLKDAAAFCNMSASNFRHVFKDNTGLNYSNFRIAIKLKLFCKIFSQTGSLMRSAVGSGFYDMPHLIRTFQSYFGRSPGVDFIKTLELKFSDNVDDYLLDIPGPKSFLKSHLKKDVDF</sequence>
<proteinExistence type="predicted"/>